<evidence type="ECO:0000256" key="3">
    <source>
        <dbReference type="ARBA" id="ARBA00011049"/>
    </source>
</evidence>
<organism evidence="12 13">
    <name type="scientific">Novosphingobium nitrogenifigens DSM 19370</name>
    <dbReference type="NCBI Taxonomy" id="983920"/>
    <lineage>
        <taxon>Bacteria</taxon>
        <taxon>Pseudomonadati</taxon>
        <taxon>Pseudomonadota</taxon>
        <taxon>Alphaproteobacteria</taxon>
        <taxon>Sphingomonadales</taxon>
        <taxon>Sphingomonadaceae</taxon>
        <taxon>Novosphingobium</taxon>
    </lineage>
</organism>
<comment type="caution">
    <text evidence="12">The sequence shown here is derived from an EMBL/GenBank/DDBJ whole genome shotgun (WGS) entry which is preliminary data.</text>
</comment>
<dbReference type="Pfam" id="PF01052">
    <property type="entry name" value="FliMN_C"/>
    <property type="match status" value="1"/>
</dbReference>
<dbReference type="OrthoDB" id="7421075at2"/>
<evidence type="ECO:0000256" key="9">
    <source>
        <dbReference type="ARBA" id="ARBA00023143"/>
    </source>
</evidence>
<dbReference type="Gene3D" id="2.30.330.10">
    <property type="entry name" value="SpoA-like"/>
    <property type="match status" value="1"/>
</dbReference>
<evidence type="ECO:0000256" key="8">
    <source>
        <dbReference type="ARBA" id="ARBA00023136"/>
    </source>
</evidence>
<evidence type="ECO:0000313" key="12">
    <source>
        <dbReference type="EMBL" id="EGD59366.1"/>
    </source>
</evidence>
<evidence type="ECO:0000256" key="1">
    <source>
        <dbReference type="ARBA" id="ARBA00004117"/>
    </source>
</evidence>
<dbReference type="eggNOG" id="COG1868">
    <property type="taxonomic scope" value="Bacteria"/>
</dbReference>
<proteinExistence type="inferred from homology"/>
<keyword evidence="9" id="KW-0975">Bacterial flagellum</keyword>
<dbReference type="PANTHER" id="PTHR30034:SF6">
    <property type="entry name" value="YOP PROTEINS TRANSLOCATION PROTEIN Q"/>
    <property type="match status" value="1"/>
</dbReference>
<dbReference type="HOGENOM" id="CLU_939529_0_0_5"/>
<evidence type="ECO:0000259" key="11">
    <source>
        <dbReference type="Pfam" id="PF01052"/>
    </source>
</evidence>
<dbReference type="AlphaFoldDB" id="F1Z7P4"/>
<dbReference type="GO" id="GO:0009425">
    <property type="term" value="C:bacterial-type flagellum basal body"/>
    <property type="evidence" value="ECO:0007669"/>
    <property type="project" value="UniProtKB-SubCell"/>
</dbReference>
<dbReference type="RefSeq" id="WP_008067793.1">
    <property type="nucleotide sequence ID" value="NZ_AQWK01000013.1"/>
</dbReference>
<evidence type="ECO:0000256" key="5">
    <source>
        <dbReference type="ARBA" id="ARBA00022475"/>
    </source>
</evidence>
<keyword evidence="5" id="KW-1003">Cell membrane</keyword>
<keyword evidence="12" id="KW-0969">Cilium</keyword>
<dbReference type="InterPro" id="IPR028976">
    <property type="entry name" value="CheC-like_sf"/>
</dbReference>
<reference evidence="12 13" key="1">
    <citation type="journal article" date="2012" name="J. Bacteriol.">
        <title>Draft Genome Sequence of Novosphingobium nitrogenifigens Y88T.</title>
        <authorList>
            <person name="Strabala T.J."/>
            <person name="Macdonald L."/>
            <person name="Liu V."/>
            <person name="Smit A.M."/>
        </authorList>
    </citation>
    <scope>NUCLEOTIDE SEQUENCE [LARGE SCALE GENOMIC DNA]</scope>
    <source>
        <strain evidence="12 13">DSM 19370</strain>
    </source>
</reference>
<comment type="function">
    <text evidence="10">FliM is one of three proteins (FliG, FliN, FliM) that forms the rotor-mounted switch complex (C ring), located at the base of the basal body. This complex interacts with the CheY and CheZ chemotaxis proteins, in addition to contacting components of the motor that determine the direction of flagellar rotation.</text>
</comment>
<evidence type="ECO:0000256" key="2">
    <source>
        <dbReference type="ARBA" id="ARBA00004202"/>
    </source>
</evidence>
<dbReference type="Proteomes" id="UP000004728">
    <property type="component" value="Unassembled WGS sequence"/>
</dbReference>
<evidence type="ECO:0000256" key="6">
    <source>
        <dbReference type="ARBA" id="ARBA00022500"/>
    </source>
</evidence>
<dbReference type="STRING" id="983920.Y88_1590"/>
<sequence>MKAERAIVAERALARHSAALLRPGPEKADVLQALARAADRMARTLRGAMARLCGGYPPEVAIAAPREIGIEEFQSEGLTAYSIYSVLPGLDRLASAIDGEAVLRLVDRTFGGPGEAPRPMPRELPMSAELMVQRIETILSEELGRALGGSHAIRPLRRDRDLAQLQPFASATRLALLEITISEGSREPWPIRLVLPVEALSSLTGMGAQPATSTTRAPAKGDPLAEPYGAMPLPVTALLVDTRVPLRTVSTLAVGQVLMLPIARSVPLVVGGQTVGHGAIGAVDDRVAIEITHLP</sequence>
<name>F1Z7P4_9SPHN</name>
<gene>
    <name evidence="12" type="ORF">Y88_1590</name>
</gene>
<accession>F1Z7P4</accession>
<evidence type="ECO:0000313" key="13">
    <source>
        <dbReference type="Proteomes" id="UP000004728"/>
    </source>
</evidence>
<evidence type="ECO:0000256" key="4">
    <source>
        <dbReference type="ARBA" id="ARBA00021898"/>
    </source>
</evidence>
<dbReference type="GO" id="GO:0005886">
    <property type="term" value="C:plasma membrane"/>
    <property type="evidence" value="ECO:0007669"/>
    <property type="project" value="UniProtKB-SubCell"/>
</dbReference>
<evidence type="ECO:0000256" key="7">
    <source>
        <dbReference type="ARBA" id="ARBA00022779"/>
    </source>
</evidence>
<keyword evidence="12" id="KW-0966">Cell projection</keyword>
<dbReference type="PANTHER" id="PTHR30034">
    <property type="entry name" value="FLAGELLAR MOTOR SWITCH PROTEIN FLIM"/>
    <property type="match status" value="1"/>
</dbReference>
<protein>
    <recommendedName>
        <fullName evidence="4">Flagellar motor switch protein FliM</fullName>
    </recommendedName>
</protein>
<keyword evidence="6" id="KW-0145">Chemotaxis</keyword>
<dbReference type="GO" id="GO:0071978">
    <property type="term" value="P:bacterial-type flagellum-dependent swarming motility"/>
    <property type="evidence" value="ECO:0007669"/>
    <property type="project" value="TreeGrafter"/>
</dbReference>
<dbReference type="InParanoid" id="F1Z7P4"/>
<dbReference type="InterPro" id="IPR001543">
    <property type="entry name" value="FliN-like_C"/>
</dbReference>
<dbReference type="InterPro" id="IPR036429">
    <property type="entry name" value="SpoA-like_sf"/>
</dbReference>
<keyword evidence="13" id="KW-1185">Reference proteome</keyword>
<dbReference type="SUPFAM" id="SSF101801">
    <property type="entry name" value="Surface presentation of antigens (SPOA)"/>
    <property type="match status" value="1"/>
</dbReference>
<keyword evidence="7" id="KW-0283">Flagellar rotation</keyword>
<dbReference type="GO" id="GO:0050918">
    <property type="term" value="P:positive chemotaxis"/>
    <property type="evidence" value="ECO:0007669"/>
    <property type="project" value="TreeGrafter"/>
</dbReference>
<dbReference type="Gene3D" id="3.40.1550.10">
    <property type="entry name" value="CheC-like"/>
    <property type="match status" value="1"/>
</dbReference>
<evidence type="ECO:0000256" key="10">
    <source>
        <dbReference type="ARBA" id="ARBA00025044"/>
    </source>
</evidence>
<feature type="domain" description="Flagellar motor switch protein FliN-like C-terminal" evidence="11">
    <location>
        <begin position="231"/>
        <end position="293"/>
    </location>
</feature>
<keyword evidence="8" id="KW-0472">Membrane</keyword>
<dbReference type="EMBL" id="AEWJ01000034">
    <property type="protein sequence ID" value="EGD59366.1"/>
    <property type="molecule type" value="Genomic_DNA"/>
</dbReference>
<comment type="similarity">
    <text evidence="3">Belongs to the FliM family.</text>
</comment>
<keyword evidence="12" id="KW-0282">Flagellum</keyword>
<comment type="subcellular location">
    <subcellularLocation>
        <location evidence="1">Bacterial flagellum basal body</location>
    </subcellularLocation>
    <subcellularLocation>
        <location evidence="2">Cell membrane</location>
        <topology evidence="2">Peripheral membrane protein</topology>
    </subcellularLocation>
</comment>